<accession>A0A6J1CGL3</accession>
<keyword evidence="5" id="KW-0479">Metal-binding</keyword>
<dbReference type="KEGG" id="mcha:111011481"/>
<dbReference type="Proteomes" id="UP000504603">
    <property type="component" value="Unplaced"/>
</dbReference>
<feature type="domain" description="PPM-type phosphatase" evidence="13">
    <location>
        <begin position="92"/>
        <end position="338"/>
    </location>
</feature>
<evidence type="ECO:0000256" key="8">
    <source>
        <dbReference type="ARBA" id="ARBA00022912"/>
    </source>
</evidence>
<comment type="catalytic activity">
    <reaction evidence="11">
        <text>O-phospho-L-threonyl-[protein] + H2O = L-threonyl-[protein] + phosphate</text>
        <dbReference type="Rhea" id="RHEA:47004"/>
        <dbReference type="Rhea" id="RHEA-COMP:11060"/>
        <dbReference type="Rhea" id="RHEA-COMP:11605"/>
        <dbReference type="ChEBI" id="CHEBI:15377"/>
        <dbReference type="ChEBI" id="CHEBI:30013"/>
        <dbReference type="ChEBI" id="CHEBI:43474"/>
        <dbReference type="ChEBI" id="CHEBI:61977"/>
        <dbReference type="EC" id="3.1.3.16"/>
    </reaction>
</comment>
<dbReference type="InterPro" id="IPR036457">
    <property type="entry name" value="PPM-type-like_dom_sf"/>
</dbReference>
<comment type="similarity">
    <text evidence="3 12">Belongs to the PP2C family.</text>
</comment>
<evidence type="ECO:0000256" key="2">
    <source>
        <dbReference type="ARBA" id="ARBA00001946"/>
    </source>
</evidence>
<dbReference type="Pfam" id="PF00481">
    <property type="entry name" value="PP2C"/>
    <property type="match status" value="1"/>
</dbReference>
<dbReference type="GO" id="GO:0046872">
    <property type="term" value="F:metal ion binding"/>
    <property type="evidence" value="ECO:0007669"/>
    <property type="project" value="UniProtKB-KW"/>
</dbReference>
<keyword evidence="9" id="KW-0464">Manganese</keyword>
<evidence type="ECO:0000256" key="7">
    <source>
        <dbReference type="ARBA" id="ARBA00022842"/>
    </source>
</evidence>
<dbReference type="InterPro" id="IPR015655">
    <property type="entry name" value="PP2C"/>
</dbReference>
<organism evidence="14 16">
    <name type="scientific">Momordica charantia</name>
    <name type="common">Bitter gourd</name>
    <name type="synonym">Balsam pear</name>
    <dbReference type="NCBI Taxonomy" id="3673"/>
    <lineage>
        <taxon>Eukaryota</taxon>
        <taxon>Viridiplantae</taxon>
        <taxon>Streptophyta</taxon>
        <taxon>Embryophyta</taxon>
        <taxon>Tracheophyta</taxon>
        <taxon>Spermatophyta</taxon>
        <taxon>Magnoliopsida</taxon>
        <taxon>eudicotyledons</taxon>
        <taxon>Gunneridae</taxon>
        <taxon>Pentapetalae</taxon>
        <taxon>rosids</taxon>
        <taxon>fabids</taxon>
        <taxon>Cucurbitales</taxon>
        <taxon>Cucurbitaceae</taxon>
        <taxon>Momordiceae</taxon>
        <taxon>Momordica</taxon>
    </lineage>
</organism>
<dbReference type="FunFam" id="3.60.40.10:FF:000027">
    <property type="entry name" value="Probable protein phosphatase 2C 76"/>
    <property type="match status" value="1"/>
</dbReference>
<dbReference type="AlphaFoldDB" id="A0A6J1CGL3"/>
<reference evidence="15 16" key="1">
    <citation type="submission" date="2025-04" db="UniProtKB">
        <authorList>
            <consortium name="RefSeq"/>
        </authorList>
    </citation>
    <scope>IDENTIFICATION</scope>
    <source>
        <strain evidence="15 16">OHB3-1</strain>
    </source>
</reference>
<comment type="cofactor">
    <cofactor evidence="1">
        <name>Mn(2+)</name>
        <dbReference type="ChEBI" id="CHEBI:29035"/>
    </cofactor>
</comment>
<dbReference type="GeneID" id="111011481"/>
<dbReference type="PROSITE" id="PS01032">
    <property type="entry name" value="PPM_1"/>
    <property type="match status" value="1"/>
</dbReference>
<sequence length="353" mass="39014">MVCSYNIRNVIAQAGHIGIINRRVQIKYLWRSLPANLGFAHTWKREFRTSLMMMVDTGASENRGLIVDQHPEKDEDGGYASGGWKSDDGKLSWGYSSFRGKRATMEDFFDIKMSKVDGQTVCLFGIFDGHGGSRAAEFLKDHLFENLMKHPKFLMDTKLAISETYQQTDAEFLNSEKDTLRDDGSTASTALLVGNHLYVANVGDSRAIISKGGEAIPLSEDHKPNRTDERRRIENAGGVVMWAGTWRVGGVLAMSRAFGNKMLKQFVVADPEIQDLEVDKDIELLVLASDGLWDVVRNEDAVLVAGKEEEPEAAARKLTEAAFTRGSADNITCIVVKFHHGNAGPAADTRDAD</sequence>
<evidence type="ECO:0000313" key="16">
    <source>
        <dbReference type="RefSeq" id="XP_022140945.1"/>
    </source>
</evidence>
<evidence type="ECO:0000256" key="1">
    <source>
        <dbReference type="ARBA" id="ARBA00001936"/>
    </source>
</evidence>
<dbReference type="RefSeq" id="XP_022140944.1">
    <property type="nucleotide sequence ID" value="XM_022285252.1"/>
</dbReference>
<comment type="cofactor">
    <cofactor evidence="2">
        <name>Mg(2+)</name>
        <dbReference type="ChEBI" id="CHEBI:18420"/>
    </cofactor>
</comment>
<name>A0A6J1CGL3_MOMCH</name>
<dbReference type="SMART" id="SM00331">
    <property type="entry name" value="PP2C_SIG"/>
    <property type="match status" value="1"/>
</dbReference>
<keyword evidence="8 12" id="KW-0904">Protein phosphatase</keyword>
<dbReference type="SMART" id="SM00332">
    <property type="entry name" value="PP2Cc"/>
    <property type="match status" value="1"/>
</dbReference>
<dbReference type="InterPro" id="IPR000222">
    <property type="entry name" value="PP2C_BS"/>
</dbReference>
<evidence type="ECO:0000313" key="14">
    <source>
        <dbReference type="Proteomes" id="UP000504603"/>
    </source>
</evidence>
<dbReference type="EC" id="3.1.3.16" evidence="4"/>
<comment type="catalytic activity">
    <reaction evidence="10">
        <text>O-phospho-L-seryl-[protein] + H2O = L-seryl-[protein] + phosphate</text>
        <dbReference type="Rhea" id="RHEA:20629"/>
        <dbReference type="Rhea" id="RHEA-COMP:9863"/>
        <dbReference type="Rhea" id="RHEA-COMP:11604"/>
        <dbReference type="ChEBI" id="CHEBI:15377"/>
        <dbReference type="ChEBI" id="CHEBI:29999"/>
        <dbReference type="ChEBI" id="CHEBI:43474"/>
        <dbReference type="ChEBI" id="CHEBI:83421"/>
        <dbReference type="EC" id="3.1.3.16"/>
    </reaction>
</comment>
<dbReference type="CDD" id="cd00143">
    <property type="entry name" value="PP2Cc"/>
    <property type="match status" value="1"/>
</dbReference>
<evidence type="ECO:0000259" key="13">
    <source>
        <dbReference type="PROSITE" id="PS51746"/>
    </source>
</evidence>
<dbReference type="OrthoDB" id="10264738at2759"/>
<evidence type="ECO:0000256" key="11">
    <source>
        <dbReference type="ARBA" id="ARBA00048336"/>
    </source>
</evidence>
<dbReference type="Gene3D" id="3.60.40.10">
    <property type="entry name" value="PPM-type phosphatase domain"/>
    <property type="match status" value="1"/>
</dbReference>
<dbReference type="RefSeq" id="XP_022140945.1">
    <property type="nucleotide sequence ID" value="XM_022285253.1"/>
</dbReference>
<dbReference type="InterPro" id="IPR001932">
    <property type="entry name" value="PPM-type_phosphatase-like_dom"/>
</dbReference>
<dbReference type="PANTHER" id="PTHR47992">
    <property type="entry name" value="PROTEIN PHOSPHATASE"/>
    <property type="match status" value="1"/>
</dbReference>
<evidence type="ECO:0000256" key="4">
    <source>
        <dbReference type="ARBA" id="ARBA00013081"/>
    </source>
</evidence>
<dbReference type="PROSITE" id="PS51746">
    <property type="entry name" value="PPM_2"/>
    <property type="match status" value="1"/>
</dbReference>
<evidence type="ECO:0000256" key="6">
    <source>
        <dbReference type="ARBA" id="ARBA00022801"/>
    </source>
</evidence>
<keyword evidence="7" id="KW-0460">Magnesium</keyword>
<evidence type="ECO:0000256" key="10">
    <source>
        <dbReference type="ARBA" id="ARBA00047761"/>
    </source>
</evidence>
<protein>
    <recommendedName>
        <fullName evidence="4">protein-serine/threonine phosphatase</fullName>
        <ecNumber evidence="4">3.1.3.16</ecNumber>
    </recommendedName>
</protein>
<gene>
    <name evidence="15 16" type="primary">LOC111011481</name>
</gene>
<dbReference type="SUPFAM" id="SSF81606">
    <property type="entry name" value="PP2C-like"/>
    <property type="match status" value="1"/>
</dbReference>
<proteinExistence type="inferred from homology"/>
<evidence type="ECO:0000256" key="5">
    <source>
        <dbReference type="ARBA" id="ARBA00022723"/>
    </source>
</evidence>
<keyword evidence="14" id="KW-1185">Reference proteome</keyword>
<evidence type="ECO:0000256" key="3">
    <source>
        <dbReference type="ARBA" id="ARBA00006702"/>
    </source>
</evidence>
<evidence type="ECO:0000256" key="9">
    <source>
        <dbReference type="ARBA" id="ARBA00023211"/>
    </source>
</evidence>
<evidence type="ECO:0000256" key="12">
    <source>
        <dbReference type="RuleBase" id="RU003465"/>
    </source>
</evidence>
<evidence type="ECO:0000313" key="15">
    <source>
        <dbReference type="RefSeq" id="XP_022140944.1"/>
    </source>
</evidence>
<keyword evidence="6 12" id="KW-0378">Hydrolase</keyword>
<dbReference type="GO" id="GO:0004722">
    <property type="term" value="F:protein serine/threonine phosphatase activity"/>
    <property type="evidence" value="ECO:0007669"/>
    <property type="project" value="UniProtKB-EC"/>
</dbReference>